<protein>
    <submittedName>
        <fullName evidence="3">Uncharacterized protein LOC111288862</fullName>
    </submittedName>
</protein>
<gene>
    <name evidence="3" type="primary">LOC111288862</name>
</gene>
<dbReference type="Proteomes" id="UP000515121">
    <property type="component" value="Unplaced"/>
</dbReference>
<organism evidence="2 3">
    <name type="scientific">Durio zibethinus</name>
    <name type="common">Durian</name>
    <dbReference type="NCBI Taxonomy" id="66656"/>
    <lineage>
        <taxon>Eukaryota</taxon>
        <taxon>Viridiplantae</taxon>
        <taxon>Streptophyta</taxon>
        <taxon>Embryophyta</taxon>
        <taxon>Tracheophyta</taxon>
        <taxon>Spermatophyta</taxon>
        <taxon>Magnoliopsida</taxon>
        <taxon>eudicotyledons</taxon>
        <taxon>Gunneridae</taxon>
        <taxon>Pentapetalae</taxon>
        <taxon>rosids</taxon>
        <taxon>malvids</taxon>
        <taxon>Malvales</taxon>
        <taxon>Malvaceae</taxon>
        <taxon>Helicteroideae</taxon>
        <taxon>Durio</taxon>
    </lineage>
</organism>
<accession>A0A6P5Y564</accession>
<evidence type="ECO:0000256" key="1">
    <source>
        <dbReference type="SAM" id="MobiDB-lite"/>
    </source>
</evidence>
<feature type="compositionally biased region" description="Basic and acidic residues" evidence="1">
    <location>
        <begin position="137"/>
        <end position="147"/>
    </location>
</feature>
<dbReference type="KEGG" id="dzi:111288862"/>
<dbReference type="InterPro" id="IPR045881">
    <property type="entry name" value="MNM1-like"/>
</dbReference>
<dbReference type="PANTHER" id="PTHR34682:SF1">
    <property type="entry name" value="PROTEIN METABOLIC NETWORK MODULATOR 1"/>
    <property type="match status" value="1"/>
</dbReference>
<dbReference type="RefSeq" id="XP_022735555.1">
    <property type="nucleotide sequence ID" value="XM_022879820.1"/>
</dbReference>
<dbReference type="GeneID" id="111288862"/>
<reference evidence="3" key="1">
    <citation type="submission" date="2025-08" db="UniProtKB">
        <authorList>
            <consortium name="RefSeq"/>
        </authorList>
    </citation>
    <scope>IDENTIFICATION</scope>
    <source>
        <tissue evidence="3">Fruit stalk</tissue>
    </source>
</reference>
<evidence type="ECO:0000313" key="3">
    <source>
        <dbReference type="RefSeq" id="XP_022735555.1"/>
    </source>
</evidence>
<dbReference type="PANTHER" id="PTHR34682">
    <property type="entry name" value="AT HOOK MOTIF-CONTAINING PROTEIN"/>
    <property type="match status" value="1"/>
</dbReference>
<dbReference type="AlphaFoldDB" id="A0A6P5Y564"/>
<keyword evidence="2" id="KW-1185">Reference proteome</keyword>
<proteinExistence type="predicted"/>
<name>A0A6P5Y564_DURZI</name>
<feature type="region of interest" description="Disordered" evidence="1">
    <location>
        <begin position="137"/>
        <end position="159"/>
    </location>
</feature>
<sequence length="159" mass="17541">MDQDNDQENNPDASADVLLKCSRGRLRKHPKYNLIQGKNPNLNHAGNTCIRPGFEGVNGNQPLQANSINDASNMMVGQDVYGVIEAAFDAGYLLTVRVGNSDATLRGVVFKPGHFVTVSAKNDVALDVQMMRRNEISFPRERNEQHVHSRGNVSAHPFN</sequence>
<evidence type="ECO:0000313" key="2">
    <source>
        <dbReference type="Proteomes" id="UP000515121"/>
    </source>
</evidence>